<dbReference type="Gene3D" id="2.40.40.10">
    <property type="entry name" value="RlpA-like domain"/>
    <property type="match status" value="1"/>
</dbReference>
<gene>
    <name evidence="6" type="ORF">RCOM_1615050</name>
</gene>
<dbReference type="PANTHER" id="PTHR33191">
    <property type="entry name" value="RIPENING-RELATED PROTEIN 2-RELATED"/>
    <property type="match status" value="1"/>
</dbReference>
<dbReference type="Pfam" id="PF24300">
    <property type="entry name" value="KWL1"/>
    <property type="match status" value="1"/>
</dbReference>
<name>B9RDQ3_RICCO</name>
<protein>
    <submittedName>
        <fullName evidence="6">Kiwellin, putative</fullName>
    </submittedName>
</protein>
<dbReference type="OrthoDB" id="406505at2759"/>
<proteinExistence type="inferred from homology"/>
<dbReference type="PANTHER" id="PTHR33191:SF58">
    <property type="entry name" value="RIPENING-RELATED PROTEIN 1"/>
    <property type="match status" value="1"/>
</dbReference>
<comment type="similarity">
    <text evidence="2">Belongs to the kiwellin family.</text>
</comment>
<dbReference type="Proteomes" id="UP000008311">
    <property type="component" value="Unassembled WGS sequence"/>
</dbReference>
<feature type="signal peptide" evidence="5">
    <location>
        <begin position="1"/>
        <end position="26"/>
    </location>
</feature>
<sequence length="188" mass="20708">MRNIILSLSIFMLLVLLIANSFEVEAKPCRPSGKIRGKKPPPHKCNRNNDSECCIEGKLYTTYNCSPPVTSRTKGFLTLNSFEKGQDGGGPSECDKKFHSDDIPTVALSTGWFNKMSRCFHNITIRGNGRSVLAMVVDECDSTKGCDEPHDYQPPCDNNIVDASKAVWKALGVPEHDQGGLDITWSDA</sequence>
<keyword evidence="7" id="KW-1185">Reference proteome</keyword>
<dbReference type="InterPro" id="IPR036908">
    <property type="entry name" value="RlpA-like_sf"/>
</dbReference>
<dbReference type="STRING" id="3988.B9RDQ3"/>
<keyword evidence="4 5" id="KW-0732">Signal</keyword>
<feature type="chain" id="PRO_5002890942" evidence="5">
    <location>
        <begin position="27"/>
        <end position="188"/>
    </location>
</feature>
<accession>B9RDQ3</accession>
<evidence type="ECO:0000313" key="6">
    <source>
        <dbReference type="EMBL" id="EEF50511.1"/>
    </source>
</evidence>
<dbReference type="GO" id="GO:0005576">
    <property type="term" value="C:extracellular region"/>
    <property type="evidence" value="ECO:0007669"/>
    <property type="project" value="UniProtKB-SubCell"/>
</dbReference>
<dbReference type="SUPFAM" id="SSF50685">
    <property type="entry name" value="Barwin-like endoglucanases"/>
    <property type="match status" value="1"/>
</dbReference>
<evidence type="ECO:0000313" key="7">
    <source>
        <dbReference type="Proteomes" id="UP000008311"/>
    </source>
</evidence>
<evidence type="ECO:0000256" key="3">
    <source>
        <dbReference type="ARBA" id="ARBA00022525"/>
    </source>
</evidence>
<dbReference type="KEGG" id="rcu:8261861"/>
<keyword evidence="3" id="KW-0964">Secreted</keyword>
<dbReference type="CDD" id="cd22270">
    <property type="entry name" value="DPBB_kiwellin-like"/>
    <property type="match status" value="1"/>
</dbReference>
<dbReference type="eggNOG" id="ENOG502QQ0R">
    <property type="taxonomic scope" value="Eukaryota"/>
</dbReference>
<dbReference type="EMBL" id="EQ973775">
    <property type="protein sequence ID" value="EEF50511.1"/>
    <property type="molecule type" value="Genomic_DNA"/>
</dbReference>
<reference evidence="7" key="1">
    <citation type="journal article" date="2010" name="Nat. Biotechnol.">
        <title>Draft genome sequence of the oilseed species Ricinus communis.</title>
        <authorList>
            <person name="Chan A.P."/>
            <person name="Crabtree J."/>
            <person name="Zhao Q."/>
            <person name="Lorenzi H."/>
            <person name="Orvis J."/>
            <person name="Puiu D."/>
            <person name="Melake-Berhan A."/>
            <person name="Jones K.M."/>
            <person name="Redman J."/>
            <person name="Chen G."/>
            <person name="Cahoon E.B."/>
            <person name="Gedil M."/>
            <person name="Stanke M."/>
            <person name="Haas B.J."/>
            <person name="Wortman J.R."/>
            <person name="Fraser-Liggett C.M."/>
            <person name="Ravel J."/>
            <person name="Rabinowicz P.D."/>
        </authorList>
    </citation>
    <scope>NUCLEOTIDE SEQUENCE [LARGE SCALE GENOMIC DNA]</scope>
    <source>
        <strain evidence="7">cv. Hale</strain>
    </source>
</reference>
<dbReference type="AlphaFoldDB" id="B9RDQ3"/>
<dbReference type="InterPro" id="IPR039271">
    <property type="entry name" value="Kiwellin-like"/>
</dbReference>
<dbReference type="InParanoid" id="B9RDQ3"/>
<organism evidence="6 7">
    <name type="scientific">Ricinus communis</name>
    <name type="common">Castor bean</name>
    <dbReference type="NCBI Taxonomy" id="3988"/>
    <lineage>
        <taxon>Eukaryota</taxon>
        <taxon>Viridiplantae</taxon>
        <taxon>Streptophyta</taxon>
        <taxon>Embryophyta</taxon>
        <taxon>Tracheophyta</taxon>
        <taxon>Spermatophyta</taxon>
        <taxon>Magnoliopsida</taxon>
        <taxon>eudicotyledons</taxon>
        <taxon>Gunneridae</taxon>
        <taxon>Pentapetalae</taxon>
        <taxon>rosids</taxon>
        <taxon>fabids</taxon>
        <taxon>Malpighiales</taxon>
        <taxon>Euphorbiaceae</taxon>
        <taxon>Acalyphoideae</taxon>
        <taxon>Acalypheae</taxon>
        <taxon>Ricinus</taxon>
    </lineage>
</organism>
<evidence type="ECO:0000256" key="2">
    <source>
        <dbReference type="ARBA" id="ARBA00005592"/>
    </source>
</evidence>
<evidence type="ECO:0000256" key="5">
    <source>
        <dbReference type="SAM" id="SignalP"/>
    </source>
</evidence>
<comment type="subcellular location">
    <subcellularLocation>
        <location evidence="1">Secreted</location>
    </subcellularLocation>
</comment>
<evidence type="ECO:0000256" key="4">
    <source>
        <dbReference type="ARBA" id="ARBA00022729"/>
    </source>
</evidence>
<evidence type="ECO:0000256" key="1">
    <source>
        <dbReference type="ARBA" id="ARBA00004613"/>
    </source>
</evidence>